<evidence type="ECO:0000313" key="2">
    <source>
        <dbReference type="Proteomes" id="UP000186817"/>
    </source>
</evidence>
<reference evidence="1 2" key="1">
    <citation type="submission" date="2016-02" db="EMBL/GenBank/DDBJ databases">
        <title>Genome analysis of coral dinoflagellate symbionts highlights evolutionary adaptations to a symbiotic lifestyle.</title>
        <authorList>
            <person name="Aranda M."/>
            <person name="Li Y."/>
            <person name="Liew Y.J."/>
            <person name="Baumgarten S."/>
            <person name="Simakov O."/>
            <person name="Wilson M."/>
            <person name="Piel J."/>
            <person name="Ashoor H."/>
            <person name="Bougouffa S."/>
            <person name="Bajic V.B."/>
            <person name="Ryu T."/>
            <person name="Ravasi T."/>
            <person name="Bayer T."/>
            <person name="Micklem G."/>
            <person name="Kim H."/>
            <person name="Bhak J."/>
            <person name="Lajeunesse T.C."/>
            <person name="Voolstra C.R."/>
        </authorList>
    </citation>
    <scope>NUCLEOTIDE SEQUENCE [LARGE SCALE GENOMIC DNA]</scope>
    <source>
        <strain evidence="1 2">CCMP2467</strain>
    </source>
</reference>
<keyword evidence="2" id="KW-1185">Reference proteome</keyword>
<gene>
    <name evidence="1" type="ORF">AK812_SmicGene46126</name>
</gene>
<sequence>DVTFYEASVASNVEAAEGLRLISVTAGEDVSKPYQRGGQFVQAKADDE</sequence>
<name>A0A1Q9BUI4_SYMMI</name>
<organism evidence="1 2">
    <name type="scientific">Symbiodinium microadriaticum</name>
    <name type="common">Dinoflagellate</name>
    <name type="synonym">Zooxanthella microadriatica</name>
    <dbReference type="NCBI Taxonomy" id="2951"/>
    <lineage>
        <taxon>Eukaryota</taxon>
        <taxon>Sar</taxon>
        <taxon>Alveolata</taxon>
        <taxon>Dinophyceae</taxon>
        <taxon>Suessiales</taxon>
        <taxon>Symbiodiniaceae</taxon>
        <taxon>Symbiodinium</taxon>
    </lineage>
</organism>
<proteinExistence type="predicted"/>
<dbReference type="Proteomes" id="UP000186817">
    <property type="component" value="Unassembled WGS sequence"/>
</dbReference>
<dbReference type="AlphaFoldDB" id="A0A1Q9BUI4"/>
<comment type="caution">
    <text evidence="1">The sequence shown here is derived from an EMBL/GenBank/DDBJ whole genome shotgun (WGS) entry which is preliminary data.</text>
</comment>
<feature type="non-terminal residue" evidence="1">
    <location>
        <position position="48"/>
    </location>
</feature>
<evidence type="ECO:0000313" key="1">
    <source>
        <dbReference type="EMBL" id="OLP74357.1"/>
    </source>
</evidence>
<accession>A0A1Q9BUI4</accession>
<dbReference type="EMBL" id="LSRX01003853">
    <property type="protein sequence ID" value="OLP74357.1"/>
    <property type="molecule type" value="Genomic_DNA"/>
</dbReference>
<protein>
    <submittedName>
        <fullName evidence="1">Uncharacterized protein</fullName>
    </submittedName>
</protein>
<feature type="non-terminal residue" evidence="1">
    <location>
        <position position="1"/>
    </location>
</feature>